<dbReference type="AlphaFoldDB" id="A0A094SAS9"/>
<sequence length="189" mass="21305">MTIVRRLTLIIIFSLLIHGCSHSSDDSNEVDAFISTMVPHHRLGLAMLDHAVPRVNDVRVRRLVFEMSGYHDDELHLLEGHLTHGAEAKTFPGWIAPERLTELDERNGPEYDAVWLSLMIEHHEGAIVIATNEISRIVRDSDQARYDLALRIIATQQAEIAKMKGLLNSMCVEQRLAAEHFTTECGGCE</sequence>
<feature type="domain" description="DUF305" evidence="1">
    <location>
        <begin position="80"/>
        <end position="167"/>
    </location>
</feature>
<comment type="caution">
    <text evidence="2">The sequence shown here is derived from an EMBL/GenBank/DDBJ whole genome shotgun (WGS) entry which is preliminary data.</text>
</comment>
<dbReference type="Gene3D" id="1.20.1260.10">
    <property type="match status" value="1"/>
</dbReference>
<dbReference type="EMBL" id="JNSL01000122">
    <property type="protein sequence ID" value="KGA15178.1"/>
    <property type="molecule type" value="Genomic_DNA"/>
</dbReference>
<dbReference type="InterPro" id="IPR005183">
    <property type="entry name" value="DUF305_CopM-like"/>
</dbReference>
<proteinExistence type="predicted"/>
<name>A0A094SAS9_9ZZZZ</name>
<reference evidence="2" key="1">
    <citation type="submission" date="2014-06" db="EMBL/GenBank/DDBJ databases">
        <title>Key roles for freshwater Actinobacteria revealed by deep metagenomic sequencing.</title>
        <authorList>
            <person name="Ghai R."/>
            <person name="Mizuno C.M."/>
            <person name="Picazo A."/>
            <person name="Camacho A."/>
            <person name="Rodriguez-Valera F."/>
        </authorList>
    </citation>
    <scope>NUCLEOTIDE SEQUENCE</scope>
</reference>
<dbReference type="Pfam" id="PF03713">
    <property type="entry name" value="DUF305"/>
    <property type="match status" value="1"/>
</dbReference>
<gene>
    <name evidence="2" type="ORF">GM51_15500</name>
</gene>
<dbReference type="PANTHER" id="PTHR36933:SF1">
    <property type="entry name" value="SLL0788 PROTEIN"/>
    <property type="match status" value="1"/>
</dbReference>
<organism evidence="2">
    <name type="scientific">freshwater metagenome</name>
    <dbReference type="NCBI Taxonomy" id="449393"/>
    <lineage>
        <taxon>unclassified sequences</taxon>
        <taxon>metagenomes</taxon>
        <taxon>ecological metagenomes</taxon>
    </lineage>
</organism>
<protein>
    <recommendedName>
        <fullName evidence="1">DUF305 domain-containing protein</fullName>
    </recommendedName>
</protein>
<accession>A0A094SAS9</accession>
<dbReference type="PANTHER" id="PTHR36933">
    <property type="entry name" value="SLL0788 PROTEIN"/>
    <property type="match status" value="1"/>
</dbReference>
<evidence type="ECO:0000313" key="2">
    <source>
        <dbReference type="EMBL" id="KGA15178.1"/>
    </source>
</evidence>
<evidence type="ECO:0000259" key="1">
    <source>
        <dbReference type="Pfam" id="PF03713"/>
    </source>
</evidence>
<dbReference type="InterPro" id="IPR012347">
    <property type="entry name" value="Ferritin-like"/>
</dbReference>